<reference evidence="2" key="2">
    <citation type="submission" date="2024-04" db="EMBL/GenBank/DDBJ databases">
        <authorList>
            <person name="Chen Y."/>
            <person name="Shah S."/>
            <person name="Dougan E. K."/>
            <person name="Thang M."/>
            <person name="Chan C."/>
        </authorList>
    </citation>
    <scope>NUCLEOTIDE SEQUENCE [LARGE SCALE GENOMIC DNA]</scope>
</reference>
<proteinExistence type="predicted"/>
<gene>
    <name evidence="1" type="ORF">C1SCF055_LOCUS30431</name>
</gene>
<organism evidence="1">
    <name type="scientific">Cladocopium goreaui</name>
    <dbReference type="NCBI Taxonomy" id="2562237"/>
    <lineage>
        <taxon>Eukaryota</taxon>
        <taxon>Sar</taxon>
        <taxon>Alveolata</taxon>
        <taxon>Dinophyceae</taxon>
        <taxon>Suessiales</taxon>
        <taxon>Symbiodiniaceae</taxon>
        <taxon>Cladocopium</taxon>
    </lineage>
</organism>
<dbReference type="EMBL" id="CAMXCT020003469">
    <property type="protein sequence ID" value="CAL1158031.1"/>
    <property type="molecule type" value="Genomic_DNA"/>
</dbReference>
<reference evidence="1" key="1">
    <citation type="submission" date="2022-10" db="EMBL/GenBank/DDBJ databases">
        <authorList>
            <person name="Chen Y."/>
            <person name="Dougan E. K."/>
            <person name="Chan C."/>
            <person name="Rhodes N."/>
            <person name="Thang M."/>
        </authorList>
    </citation>
    <scope>NUCLEOTIDE SEQUENCE</scope>
</reference>
<evidence type="ECO:0000313" key="4">
    <source>
        <dbReference type="Proteomes" id="UP001152797"/>
    </source>
</evidence>
<evidence type="ECO:0000313" key="3">
    <source>
        <dbReference type="EMBL" id="CAL4791968.1"/>
    </source>
</evidence>
<keyword evidence="4" id="KW-1185">Reference proteome</keyword>
<dbReference type="Proteomes" id="UP001152797">
    <property type="component" value="Unassembled WGS sequence"/>
</dbReference>
<evidence type="ECO:0000313" key="2">
    <source>
        <dbReference type="EMBL" id="CAL1158031.1"/>
    </source>
</evidence>
<comment type="caution">
    <text evidence="1">The sequence shown here is derived from an EMBL/GenBank/DDBJ whole genome shotgun (WGS) entry which is preliminary data.</text>
</comment>
<name>A0A9P1D7U3_9DINO</name>
<accession>A0A9P1D7U3</accession>
<dbReference type="EMBL" id="CAMXCT030003469">
    <property type="protein sequence ID" value="CAL4791968.1"/>
    <property type="molecule type" value="Genomic_DNA"/>
</dbReference>
<dbReference type="EMBL" id="CAMXCT010003469">
    <property type="protein sequence ID" value="CAI4004656.1"/>
    <property type="molecule type" value="Genomic_DNA"/>
</dbReference>
<dbReference type="AlphaFoldDB" id="A0A9P1D7U3"/>
<protein>
    <submittedName>
        <fullName evidence="3">Reticulocyte-binding protein 2-like a</fullName>
    </submittedName>
</protein>
<evidence type="ECO:0000313" key="1">
    <source>
        <dbReference type="EMBL" id="CAI4004656.1"/>
    </source>
</evidence>
<sequence>MATEFQRACRALEKLQESVSQLAGAQGEVSDWIVLATTSAAEHSISEDERIAFVEAEEKLLHLEELTVKMRKKCHAHEELQRLQAELERDASIGEVLLGRIAELQGTATYGRNMLEKVNSFLAQFDAAKERFTSEVVPRFAAAVAAHEAEEALCNEREHRQELLASSEKRLQELQLAQQDSEWLRVWKSSRHLEMSFEEVARDARATKSIYS</sequence>